<protein>
    <submittedName>
        <fullName evidence="4">Bacitracin synthase 2 (BA2)</fullName>
    </submittedName>
</protein>
<dbReference type="PANTHER" id="PTHR45527">
    <property type="entry name" value="NONRIBOSOMAL PEPTIDE SYNTHETASE"/>
    <property type="match status" value="1"/>
</dbReference>
<dbReference type="InterPro" id="IPR042099">
    <property type="entry name" value="ANL_N_sf"/>
</dbReference>
<dbReference type="InterPro" id="IPR009081">
    <property type="entry name" value="PP-bd_ACP"/>
</dbReference>
<evidence type="ECO:0000256" key="1">
    <source>
        <dbReference type="PROSITE-ProRule" id="PRU00023"/>
    </source>
</evidence>
<evidence type="ECO:0000313" key="4">
    <source>
        <dbReference type="EMBL" id="CAK9042264.1"/>
    </source>
</evidence>
<evidence type="ECO:0000259" key="3">
    <source>
        <dbReference type="Pfam" id="PF00550"/>
    </source>
</evidence>
<dbReference type="PANTHER" id="PTHR45527:SF1">
    <property type="entry name" value="FATTY ACID SYNTHASE"/>
    <property type="match status" value="1"/>
</dbReference>
<name>A0ABP0LW98_9DINO</name>
<keyword evidence="1" id="KW-0040">ANK repeat</keyword>
<dbReference type="SMART" id="SM00248">
    <property type="entry name" value="ANK"/>
    <property type="match status" value="4"/>
</dbReference>
<dbReference type="Gene3D" id="1.10.1200.10">
    <property type="entry name" value="ACP-like"/>
    <property type="match status" value="1"/>
</dbReference>
<comment type="caution">
    <text evidence="4">The sequence shown here is derived from an EMBL/GenBank/DDBJ whole genome shotgun (WGS) entry which is preliminary data.</text>
</comment>
<evidence type="ECO:0000256" key="2">
    <source>
        <dbReference type="SAM" id="MobiDB-lite"/>
    </source>
</evidence>
<feature type="region of interest" description="Disordered" evidence="2">
    <location>
        <begin position="705"/>
        <end position="751"/>
    </location>
</feature>
<sequence length="1136" mass="124262">MRAGDSAKLVGKALPGYLLGLTQENEVLVAGKGLARGYLGLEEETARCFVPWDLLTDDIEADGRAYRTGDLASWSAEKGFELHGRRDHQVKISGVRIESLEIELAVEASGLVESCTCMVQNDQLVAHCVPGSVAVPELVVGLWCTNVLSSTMDWVLRAALEAHAAKRLPLQVVPHFFVGHEKLPLAPGGKVDRQVAVATAWAKVLQRPAHSIGANSNFQWLGGDSLAALRASRGLAEEVLLPEDSVSESQEQAGEAGLMVSSEAPEGAVCVLRAALGPLAPCELLARPMLRQYATFLASKGVRDKGASQVSCATETGTLPELALIAAAGDGREAVVKALLEVASPDGPARGRPPRGQVPLIAAATAGHIGCAQLLLSARAHVRAMTSARTSAAHVAAARGDPSLLQLLLTTGDNDEREGIATWARDADQQTVLHLSARSGDLKCLELILSKVKGLKAKDGGLEAKDRWGRTALQWAVANGHKDAAVCLIRNGAYSKNLPDALLEDLEVNLTAPSKPGQPTALRKVVQPAERMGVLVQSLPQANREALEKELFALTALREPEGPKARRPDPEMRTNQTDQKHRERGLVAEALPSHGPMPVPDAEVFGEGEDTADEDESLLARSKDGPAPLAVQEAQEALKEGDQTETCFRCCFCSVVIVFFCALSFYAGTIWEAAQLQSSSLEEVVNTKVQDAFTEVYSEPKHWTVAPSSAAPTAPPSIAAPSTAPPRGTTTTTTTTSPASEMKTGGATMAATEATSVETEEKALACLQLSFPQLTHITYPTDAESHFLEVNETLSHFFAPNFQPHVWAGYSGPWVENHWIWNFSQRWRSRPEGTKLRDIFGPFIPIFAPFVDLVVRQKGYPMGMMECTGTILNKTMRKDVLYITVSQHDLGLFKSARNNRMTQAQMPNLLVLSAGGNGHVPIPLLKKPEKRLMGLPLRSRRYFTSFVGSGFNNKAVRETMKKVTEQWAQQTGKEVFISLKTMNEWQDILTNTTVALSPRGFGRSSFRSGELFQMGRVPIYIWDDEPWLYYRELWEKEVIGFATNIKSLGSTLDRVVSDMSKLELIEANILRMRESHFTYEGIMDQISKFMTGRNGGSDLRCQKLPRRRRRLRRRRLGRRRRGVVLQRRAFKEVVHV</sequence>
<dbReference type="SUPFAM" id="SSF47336">
    <property type="entry name" value="ACP-like"/>
    <property type="match status" value="1"/>
</dbReference>
<evidence type="ECO:0000313" key="5">
    <source>
        <dbReference type="Proteomes" id="UP001642464"/>
    </source>
</evidence>
<dbReference type="PROSITE" id="PS50088">
    <property type="entry name" value="ANK_REPEAT"/>
    <property type="match status" value="1"/>
</dbReference>
<organism evidence="4 5">
    <name type="scientific">Durusdinium trenchii</name>
    <dbReference type="NCBI Taxonomy" id="1381693"/>
    <lineage>
        <taxon>Eukaryota</taxon>
        <taxon>Sar</taxon>
        <taxon>Alveolata</taxon>
        <taxon>Dinophyceae</taxon>
        <taxon>Suessiales</taxon>
        <taxon>Symbiodiniaceae</taxon>
        <taxon>Durusdinium</taxon>
    </lineage>
</organism>
<dbReference type="Gene3D" id="3.40.50.12780">
    <property type="entry name" value="N-terminal domain of ligase-like"/>
    <property type="match status" value="1"/>
</dbReference>
<dbReference type="EMBL" id="CAXAMM010017891">
    <property type="protein sequence ID" value="CAK9042264.1"/>
    <property type="molecule type" value="Genomic_DNA"/>
</dbReference>
<dbReference type="InterPro" id="IPR036736">
    <property type="entry name" value="ACP-like_sf"/>
</dbReference>
<proteinExistence type="predicted"/>
<accession>A0ABP0LW98</accession>
<dbReference type="SUPFAM" id="SSF48403">
    <property type="entry name" value="Ankyrin repeat"/>
    <property type="match status" value="1"/>
</dbReference>
<dbReference type="Pfam" id="PF00550">
    <property type="entry name" value="PP-binding"/>
    <property type="match status" value="1"/>
</dbReference>
<dbReference type="Pfam" id="PF00023">
    <property type="entry name" value="Ank"/>
    <property type="match status" value="1"/>
</dbReference>
<dbReference type="SUPFAM" id="SSF56801">
    <property type="entry name" value="Acetyl-CoA synthetase-like"/>
    <property type="match status" value="1"/>
</dbReference>
<gene>
    <name evidence="4" type="ORF">SCF082_LOCUS24333</name>
</gene>
<feature type="compositionally biased region" description="Low complexity" evidence="2">
    <location>
        <begin position="706"/>
        <end position="751"/>
    </location>
</feature>
<dbReference type="Gene3D" id="3.30.300.30">
    <property type="match status" value="1"/>
</dbReference>
<feature type="region of interest" description="Disordered" evidence="2">
    <location>
        <begin position="553"/>
        <end position="583"/>
    </location>
</feature>
<reference evidence="4 5" key="1">
    <citation type="submission" date="2024-02" db="EMBL/GenBank/DDBJ databases">
        <authorList>
            <person name="Chen Y."/>
            <person name="Shah S."/>
            <person name="Dougan E. K."/>
            <person name="Thang M."/>
            <person name="Chan C."/>
        </authorList>
    </citation>
    <scope>NUCLEOTIDE SEQUENCE [LARGE SCALE GENOMIC DNA]</scope>
</reference>
<keyword evidence="5" id="KW-1185">Reference proteome</keyword>
<dbReference type="Proteomes" id="UP001642464">
    <property type="component" value="Unassembled WGS sequence"/>
</dbReference>
<feature type="compositionally biased region" description="Basic and acidic residues" evidence="2">
    <location>
        <begin position="558"/>
        <end position="583"/>
    </location>
</feature>
<dbReference type="Gene3D" id="1.25.40.20">
    <property type="entry name" value="Ankyrin repeat-containing domain"/>
    <property type="match status" value="1"/>
</dbReference>
<feature type="domain" description="Carrier" evidence="3">
    <location>
        <begin position="197"/>
        <end position="238"/>
    </location>
</feature>
<dbReference type="InterPro" id="IPR036770">
    <property type="entry name" value="Ankyrin_rpt-contain_sf"/>
</dbReference>
<feature type="repeat" description="ANK" evidence="1">
    <location>
        <begin position="355"/>
        <end position="387"/>
    </location>
</feature>
<dbReference type="Pfam" id="PF12796">
    <property type="entry name" value="Ank_2"/>
    <property type="match status" value="1"/>
</dbReference>
<dbReference type="InterPro" id="IPR045851">
    <property type="entry name" value="AMP-bd_C_sf"/>
</dbReference>
<dbReference type="InterPro" id="IPR002110">
    <property type="entry name" value="Ankyrin_rpt"/>
</dbReference>